<dbReference type="Gene3D" id="3.40.30.10">
    <property type="entry name" value="Glutaredoxin"/>
    <property type="match status" value="1"/>
</dbReference>
<dbReference type="CDD" id="cd02972">
    <property type="entry name" value="DsbA_family"/>
    <property type="match status" value="1"/>
</dbReference>
<evidence type="ECO:0000259" key="2">
    <source>
        <dbReference type="Pfam" id="PF13462"/>
    </source>
</evidence>
<dbReference type="SUPFAM" id="SSF52833">
    <property type="entry name" value="Thioredoxin-like"/>
    <property type="match status" value="1"/>
</dbReference>
<dbReference type="InterPro" id="IPR012336">
    <property type="entry name" value="Thioredoxin-like_fold"/>
</dbReference>
<sequence length="264" mass="28803">MDFWNDRPLREFKKTKQIKVRQQVSNKVQNPNQGGSKNFLWAMVAIVVVAIVVVGFIVIQGQGSKAAKLGDRDYEDTSLAMEVGSDSITLTSANASADAKSVQLFEDFSCPHCSELSLATDADMKTQIEDGNLVVEIKPLNFLDRENIDGHSTHALAAALAVADSNDATLYWNFRAFLMEDQSEIYNQWSDDDFADGVEALGADSSVVDAIRNGDNIQRAYDLATANGEELTEETGSLSSPRVLQDGKDVEGNISDWITTVLAS</sequence>
<reference evidence="3" key="1">
    <citation type="journal article" date="2007" name="Microbiology">
        <title>Comparative analysis of the Corynebacterium glutamicum group and complete genome sequence of strain R.</title>
        <authorList>
            <person name="Yukawa H."/>
            <person name="Omumasaba C.A."/>
            <person name="Nonaka H."/>
            <person name="Kos P."/>
            <person name="Okai N."/>
            <person name="Suzuki N."/>
            <person name="Suda M."/>
            <person name="Tsuge Y."/>
            <person name="Watanabe J."/>
            <person name="Ikeda Y."/>
            <person name="Vertes A.A."/>
            <person name="Inui M."/>
        </authorList>
    </citation>
    <scope>NUCLEOTIDE SEQUENCE</scope>
    <source>
        <strain evidence="3">R</strain>
    </source>
</reference>
<keyword evidence="1" id="KW-0812">Transmembrane</keyword>
<dbReference type="Pfam" id="PF13462">
    <property type="entry name" value="Thioredoxin_4"/>
    <property type="match status" value="1"/>
</dbReference>
<feature type="transmembrane region" description="Helical" evidence="1">
    <location>
        <begin position="39"/>
        <end position="59"/>
    </location>
</feature>
<dbReference type="AlphaFoldDB" id="A0AB72VD14"/>
<proteinExistence type="predicted"/>
<organism evidence="3">
    <name type="scientific">Corynebacterium glutamicum (strain R)</name>
    <dbReference type="NCBI Taxonomy" id="340322"/>
    <lineage>
        <taxon>Bacteria</taxon>
        <taxon>Bacillati</taxon>
        <taxon>Actinomycetota</taxon>
        <taxon>Actinomycetes</taxon>
        <taxon>Mycobacteriales</taxon>
        <taxon>Corynebacteriaceae</taxon>
        <taxon>Corynebacterium</taxon>
    </lineage>
</organism>
<gene>
    <name evidence="3" type="ordered locus">cgR_2445</name>
</gene>
<evidence type="ECO:0000256" key="1">
    <source>
        <dbReference type="SAM" id="Phobius"/>
    </source>
</evidence>
<protein>
    <recommendedName>
        <fullName evidence="2">Thioredoxin-like fold domain-containing protein</fullName>
    </recommendedName>
</protein>
<accession>A0AB72VD14</accession>
<evidence type="ECO:0000313" key="3">
    <source>
        <dbReference type="EMBL" id="BAF55455.1"/>
    </source>
</evidence>
<name>A0AB72VD14_CORGB</name>
<feature type="domain" description="Thioredoxin-like fold" evidence="2">
    <location>
        <begin position="99"/>
        <end position="255"/>
    </location>
</feature>
<dbReference type="InterPro" id="IPR036249">
    <property type="entry name" value="Thioredoxin-like_sf"/>
</dbReference>
<keyword evidence="1" id="KW-1133">Transmembrane helix</keyword>
<dbReference type="EMBL" id="AP009044">
    <property type="protein sequence ID" value="BAF55455.1"/>
    <property type="molecule type" value="Genomic_DNA"/>
</dbReference>
<dbReference type="KEGG" id="cgt:cgR_2445"/>
<keyword evidence="1" id="KW-0472">Membrane</keyword>
<dbReference type="Proteomes" id="UP000006698">
    <property type="component" value="Chromosome"/>
</dbReference>